<organism evidence="2 3">
    <name type="scientific">Rhizophagus irregularis</name>
    <dbReference type="NCBI Taxonomy" id="588596"/>
    <lineage>
        <taxon>Eukaryota</taxon>
        <taxon>Fungi</taxon>
        <taxon>Fungi incertae sedis</taxon>
        <taxon>Mucoromycota</taxon>
        <taxon>Glomeromycotina</taxon>
        <taxon>Glomeromycetes</taxon>
        <taxon>Glomerales</taxon>
        <taxon>Glomeraceae</taxon>
        <taxon>Rhizophagus</taxon>
    </lineage>
</organism>
<dbReference type="AlphaFoldDB" id="A0A2I1HBZ4"/>
<dbReference type="VEuPathDB" id="FungiDB:FUN_013617"/>
<sequence>MGRKTKNEDWQKTVFASKNQDFTNNDGIAACHVSAIRFVGTKLFKMEDDTLKEPRFSKYFKYKCSDEILGLHEFFVKEPASKWCLETFVSKLIEEEADLNFEQSKELFFLSNLTQIENQRNEYIFENAKYVVFNNTMSQRPMTAPRSPQSLTSTTLNTPAPQ</sequence>
<evidence type="ECO:0000313" key="2">
    <source>
        <dbReference type="EMBL" id="PKY56397.1"/>
    </source>
</evidence>
<keyword evidence="3" id="KW-1185">Reference proteome</keyword>
<evidence type="ECO:0000256" key="1">
    <source>
        <dbReference type="SAM" id="MobiDB-lite"/>
    </source>
</evidence>
<protein>
    <submittedName>
        <fullName evidence="2">Uncharacterized protein</fullName>
    </submittedName>
</protein>
<proteinExistence type="predicted"/>
<accession>A0A2I1HBZ4</accession>
<dbReference type="Proteomes" id="UP000234323">
    <property type="component" value="Unassembled WGS sequence"/>
</dbReference>
<reference evidence="2 3" key="1">
    <citation type="submission" date="2015-10" db="EMBL/GenBank/DDBJ databases">
        <title>Genome analyses suggest a sexual origin of heterokaryosis in a supposedly ancient asexual fungus.</title>
        <authorList>
            <person name="Ropars J."/>
            <person name="Sedzielewska K."/>
            <person name="Noel J."/>
            <person name="Charron P."/>
            <person name="Farinelli L."/>
            <person name="Marton T."/>
            <person name="Kruger M."/>
            <person name="Pelin A."/>
            <person name="Brachmann A."/>
            <person name="Corradi N."/>
        </authorList>
    </citation>
    <scope>NUCLEOTIDE SEQUENCE [LARGE SCALE GENOMIC DNA]</scope>
    <source>
        <strain evidence="2 3">A4</strain>
    </source>
</reference>
<comment type="caution">
    <text evidence="2">The sequence shown here is derived from an EMBL/GenBank/DDBJ whole genome shotgun (WGS) entry which is preliminary data.</text>
</comment>
<gene>
    <name evidence="2" type="ORF">RhiirA4_428220</name>
</gene>
<feature type="region of interest" description="Disordered" evidence="1">
    <location>
        <begin position="140"/>
        <end position="162"/>
    </location>
</feature>
<dbReference type="EMBL" id="LLXI01002168">
    <property type="protein sequence ID" value="PKY56397.1"/>
    <property type="molecule type" value="Genomic_DNA"/>
</dbReference>
<evidence type="ECO:0000313" key="3">
    <source>
        <dbReference type="Proteomes" id="UP000234323"/>
    </source>
</evidence>
<name>A0A2I1HBZ4_9GLOM</name>